<reference evidence="2" key="1">
    <citation type="submission" date="2022-07" db="EMBL/GenBank/DDBJ databases">
        <title>Phylogenomic reconstructions and comparative analyses of Kickxellomycotina fungi.</title>
        <authorList>
            <person name="Reynolds N.K."/>
            <person name="Stajich J.E."/>
            <person name="Barry K."/>
            <person name="Grigoriev I.V."/>
            <person name="Crous P."/>
            <person name="Smith M.E."/>
        </authorList>
    </citation>
    <scope>NUCLEOTIDE SEQUENCE</scope>
    <source>
        <strain evidence="2">NRRL 1565</strain>
    </source>
</reference>
<protein>
    <submittedName>
        <fullName evidence="2">Uncharacterized protein</fullName>
    </submittedName>
</protein>
<evidence type="ECO:0000313" key="3">
    <source>
        <dbReference type="Proteomes" id="UP001140094"/>
    </source>
</evidence>
<keyword evidence="3" id="KW-1185">Reference proteome</keyword>
<dbReference type="Proteomes" id="UP001140094">
    <property type="component" value="Unassembled WGS sequence"/>
</dbReference>
<comment type="caution">
    <text evidence="2">The sequence shown here is derived from an EMBL/GenBank/DDBJ whole genome shotgun (WGS) entry which is preliminary data.</text>
</comment>
<feature type="region of interest" description="Disordered" evidence="1">
    <location>
        <begin position="46"/>
        <end position="89"/>
    </location>
</feature>
<sequence length="112" mass="12962">MWGFEKKSNGKYEDSTHSRKWNQDTAAVLNFQHILHGLWENGCVPERFQRAQQPKKPNDEPKHKRKPTTSKKAIPNKRPAPCDSDSDSKWPQVELLRGASFCETSVFHKKSD</sequence>
<evidence type="ECO:0000313" key="2">
    <source>
        <dbReference type="EMBL" id="KAJ2803654.1"/>
    </source>
</evidence>
<dbReference type="EMBL" id="JANBUO010000497">
    <property type="protein sequence ID" value="KAJ2803654.1"/>
    <property type="molecule type" value="Genomic_DNA"/>
</dbReference>
<proteinExistence type="predicted"/>
<gene>
    <name evidence="2" type="ORF">H4R20_002805</name>
</gene>
<dbReference type="OrthoDB" id="5596236at2759"/>
<accession>A0A9W8HZA7</accession>
<organism evidence="2 3">
    <name type="scientific">Coemansia guatemalensis</name>
    <dbReference type="NCBI Taxonomy" id="2761395"/>
    <lineage>
        <taxon>Eukaryota</taxon>
        <taxon>Fungi</taxon>
        <taxon>Fungi incertae sedis</taxon>
        <taxon>Zoopagomycota</taxon>
        <taxon>Kickxellomycotina</taxon>
        <taxon>Kickxellomycetes</taxon>
        <taxon>Kickxellales</taxon>
        <taxon>Kickxellaceae</taxon>
        <taxon>Coemansia</taxon>
    </lineage>
</organism>
<name>A0A9W8HZA7_9FUNG</name>
<evidence type="ECO:0000256" key="1">
    <source>
        <dbReference type="SAM" id="MobiDB-lite"/>
    </source>
</evidence>
<dbReference type="AlphaFoldDB" id="A0A9W8HZA7"/>